<keyword evidence="7" id="KW-1185">Reference proteome</keyword>
<keyword evidence="2" id="KW-0812">Transmembrane</keyword>
<keyword evidence="3" id="KW-1133">Transmembrane helix</keyword>
<reference evidence="7" key="1">
    <citation type="journal article" date="2019" name="Int. J. Syst. Evol. Microbiol.">
        <title>The Global Catalogue of Microorganisms (GCM) 10K type strain sequencing project: providing services to taxonomists for standard genome sequencing and annotation.</title>
        <authorList>
            <consortium name="The Broad Institute Genomics Platform"/>
            <consortium name="The Broad Institute Genome Sequencing Center for Infectious Disease"/>
            <person name="Wu L."/>
            <person name="Ma J."/>
        </authorList>
    </citation>
    <scope>NUCLEOTIDE SEQUENCE [LARGE SCALE GENOMIC DNA]</scope>
    <source>
        <strain evidence="7">NBRC 111756</strain>
    </source>
</reference>
<evidence type="ECO:0008006" key="8">
    <source>
        <dbReference type="Google" id="ProtNLM"/>
    </source>
</evidence>
<evidence type="ECO:0000256" key="5">
    <source>
        <dbReference type="SAM" id="MobiDB-lite"/>
    </source>
</evidence>
<feature type="region of interest" description="Disordered" evidence="5">
    <location>
        <begin position="365"/>
        <end position="403"/>
    </location>
</feature>
<sequence length="403" mass="43064">MTPAGDYPLALSLDWLARLPDYGELRGQGTLRGQLRGELVLTQELQGLAQARLEARVTEPLTTPAWQLALELIRFDPAPFAADLAGHEFSGRLDFSGDLASARGGLSLNGSVPEAGRVELISTLEASVEQLQLSDTRILLPDTGARVSAAGRITALQTAPELDLQLDWEGLRYPLPRELPAQFSSDSGQVQIQGPLQDYRLRLSAALAGEQIPESDLELEGQGNLDGFSALTLDIASLGGELRLDGNAGWRPQPAWKLRARASNIDPGRHWPDWTGSVGFELNSEGWLEDGKPRLQADIAALSGQLRGQPLSGTGQLRLSGTDLEIPQLALGWGNARLEASGRAGETLALNWRLQAPDLASLLPDTGGSISASGTLTGPRRPPRCRPISVPGSWHSRPTGCSA</sequence>
<gene>
    <name evidence="6" type="ORF">ACFQDL_15615</name>
</gene>
<dbReference type="EMBL" id="JBHSWE010000001">
    <property type="protein sequence ID" value="MFC6671340.1"/>
    <property type="molecule type" value="Genomic_DNA"/>
</dbReference>
<dbReference type="PANTHER" id="PTHR36985:SF1">
    <property type="entry name" value="TRANSLOCATION AND ASSEMBLY MODULE SUBUNIT TAMB"/>
    <property type="match status" value="1"/>
</dbReference>
<evidence type="ECO:0000313" key="7">
    <source>
        <dbReference type="Proteomes" id="UP001596422"/>
    </source>
</evidence>
<dbReference type="PANTHER" id="PTHR36985">
    <property type="entry name" value="TRANSLOCATION AND ASSEMBLY MODULE SUBUNIT TAMB"/>
    <property type="match status" value="1"/>
</dbReference>
<proteinExistence type="predicted"/>
<evidence type="ECO:0000313" key="6">
    <source>
        <dbReference type="EMBL" id="MFC6671340.1"/>
    </source>
</evidence>
<evidence type="ECO:0000256" key="3">
    <source>
        <dbReference type="ARBA" id="ARBA00022989"/>
    </source>
</evidence>
<evidence type="ECO:0000256" key="1">
    <source>
        <dbReference type="ARBA" id="ARBA00004167"/>
    </source>
</evidence>
<evidence type="ECO:0000256" key="2">
    <source>
        <dbReference type="ARBA" id="ARBA00022692"/>
    </source>
</evidence>
<organism evidence="6 7">
    <name type="scientific">Marinobacterium aestuariivivens</name>
    <dbReference type="NCBI Taxonomy" id="1698799"/>
    <lineage>
        <taxon>Bacteria</taxon>
        <taxon>Pseudomonadati</taxon>
        <taxon>Pseudomonadota</taxon>
        <taxon>Gammaproteobacteria</taxon>
        <taxon>Oceanospirillales</taxon>
        <taxon>Oceanospirillaceae</taxon>
        <taxon>Marinobacterium</taxon>
    </lineage>
</organism>
<comment type="subcellular location">
    <subcellularLocation>
        <location evidence="1">Membrane</location>
        <topology evidence="1">Single-pass membrane protein</topology>
    </subcellularLocation>
</comment>
<keyword evidence="4" id="KW-0472">Membrane</keyword>
<accession>A0ABW2A1J2</accession>
<dbReference type="Proteomes" id="UP001596422">
    <property type="component" value="Unassembled WGS sequence"/>
</dbReference>
<name>A0ABW2A1J2_9GAMM</name>
<comment type="caution">
    <text evidence="6">The sequence shown here is derived from an EMBL/GenBank/DDBJ whole genome shotgun (WGS) entry which is preliminary data.</text>
</comment>
<protein>
    <recommendedName>
        <fullName evidence="8">AsmA domain-containing protein</fullName>
    </recommendedName>
</protein>
<dbReference type="RefSeq" id="WP_379909853.1">
    <property type="nucleotide sequence ID" value="NZ_JBHSWE010000001.1"/>
</dbReference>
<evidence type="ECO:0000256" key="4">
    <source>
        <dbReference type="ARBA" id="ARBA00023136"/>
    </source>
</evidence>